<gene>
    <name evidence="4" type="ORF">EDC14_103730</name>
</gene>
<dbReference type="Gene3D" id="3.30.420.40">
    <property type="match status" value="2"/>
</dbReference>
<dbReference type="RefSeq" id="WP_165908222.1">
    <property type="nucleotide sequence ID" value="NZ_SLUN01000037.1"/>
</dbReference>
<keyword evidence="3" id="KW-0119">Carbohydrate metabolism</keyword>
<dbReference type="InterPro" id="IPR036390">
    <property type="entry name" value="WH_DNA-bd_sf"/>
</dbReference>
<accession>A0A4R1R312</accession>
<keyword evidence="4" id="KW-0418">Kinase</keyword>
<dbReference type="EMBL" id="SLUN01000037">
    <property type="protein sequence ID" value="TCL59793.1"/>
    <property type="molecule type" value="Genomic_DNA"/>
</dbReference>
<dbReference type="PANTHER" id="PTHR18964">
    <property type="entry name" value="ROK (REPRESSOR, ORF, KINASE) FAMILY"/>
    <property type="match status" value="1"/>
</dbReference>
<evidence type="ECO:0000313" key="5">
    <source>
        <dbReference type="Proteomes" id="UP000295008"/>
    </source>
</evidence>
<proteinExistence type="inferred from homology"/>
<keyword evidence="4" id="KW-0808">Transferase</keyword>
<dbReference type="AlphaFoldDB" id="A0A4R1R312"/>
<comment type="caution">
    <text evidence="4">The sequence shown here is derived from an EMBL/GenBank/DDBJ whole genome shotgun (WGS) entry which is preliminary data.</text>
</comment>
<evidence type="ECO:0000313" key="4">
    <source>
        <dbReference type="EMBL" id="TCL59793.1"/>
    </source>
</evidence>
<protein>
    <submittedName>
        <fullName evidence="4">Putative NBD/HSP70 family sugar kinase</fullName>
    </submittedName>
</protein>
<dbReference type="GO" id="GO:0016301">
    <property type="term" value="F:kinase activity"/>
    <property type="evidence" value="ECO:0007669"/>
    <property type="project" value="UniProtKB-KW"/>
</dbReference>
<dbReference type="Pfam" id="PF00480">
    <property type="entry name" value="ROK"/>
    <property type="match status" value="1"/>
</dbReference>
<comment type="function">
    <text evidence="1">Transcriptional repressor of xylose-utilizing enzymes.</text>
</comment>
<dbReference type="SUPFAM" id="SSF46785">
    <property type="entry name" value="Winged helix' DNA-binding domain"/>
    <property type="match status" value="1"/>
</dbReference>
<comment type="similarity">
    <text evidence="2">Belongs to the ROK (NagC/XylR) family.</text>
</comment>
<evidence type="ECO:0000256" key="2">
    <source>
        <dbReference type="ARBA" id="ARBA00006479"/>
    </source>
</evidence>
<dbReference type="InterPro" id="IPR036388">
    <property type="entry name" value="WH-like_DNA-bd_sf"/>
</dbReference>
<name>A0A4R1R312_HYDET</name>
<organism evidence="4 5">
    <name type="scientific">Hydrogenispora ethanolica</name>
    <dbReference type="NCBI Taxonomy" id="1082276"/>
    <lineage>
        <taxon>Bacteria</taxon>
        <taxon>Bacillati</taxon>
        <taxon>Bacillota</taxon>
        <taxon>Hydrogenispora</taxon>
    </lineage>
</organism>
<sequence>MAKLYQNTAEIRSFNTKKIIEALRFHEPVTRKDLAESLDLSFATVSNICNQLIHDGFLLETESEAFNGGRIPKLVAVHPASKYILGLDLIRKDRIKAVLINLKNEVARVAEAAVPEAAGMQDALEIIATLTGSLCRSAGLAVEAILGIGVAAPGIFSKESNNLVNSTNPIYEDQPLKEELERLFGLPVFIENESNLLVMATALAGYGASKNRDLIYIYCGEGLGAGIISDSKVVTGSKGLGGEISHIPIGEAGFECYCGHRGCVETELTMAGFLRKYHRQLGKEPCLTGEAWEEFVRAVAAKQQAALAVIHENGVLIGKLLAILINIFDPEAIYIGGITEKLFNDLYPAIIGEARSRTIVSSLHEISVYCSADYEQLIYQGCGEMVFTHWKPPLAKA</sequence>
<dbReference type="InterPro" id="IPR043129">
    <property type="entry name" value="ATPase_NBD"/>
</dbReference>
<dbReference type="PANTHER" id="PTHR18964:SF149">
    <property type="entry name" value="BIFUNCTIONAL UDP-N-ACETYLGLUCOSAMINE 2-EPIMERASE_N-ACETYLMANNOSAMINE KINASE"/>
    <property type="match status" value="1"/>
</dbReference>
<keyword evidence="3" id="KW-0859">Xylose metabolism</keyword>
<dbReference type="GO" id="GO:0042732">
    <property type="term" value="P:D-xylose metabolic process"/>
    <property type="evidence" value="ECO:0007669"/>
    <property type="project" value="UniProtKB-KW"/>
</dbReference>
<keyword evidence="5" id="KW-1185">Reference proteome</keyword>
<dbReference type="SUPFAM" id="SSF53067">
    <property type="entry name" value="Actin-like ATPase domain"/>
    <property type="match status" value="1"/>
</dbReference>
<dbReference type="InterPro" id="IPR000600">
    <property type="entry name" value="ROK"/>
</dbReference>
<dbReference type="Proteomes" id="UP000295008">
    <property type="component" value="Unassembled WGS sequence"/>
</dbReference>
<evidence type="ECO:0000256" key="3">
    <source>
        <dbReference type="ARBA" id="ARBA00022629"/>
    </source>
</evidence>
<evidence type="ECO:0000256" key="1">
    <source>
        <dbReference type="ARBA" id="ARBA00002486"/>
    </source>
</evidence>
<dbReference type="Gene3D" id="1.10.10.10">
    <property type="entry name" value="Winged helix-like DNA-binding domain superfamily/Winged helix DNA-binding domain"/>
    <property type="match status" value="1"/>
</dbReference>
<reference evidence="4 5" key="1">
    <citation type="submission" date="2019-03" db="EMBL/GenBank/DDBJ databases">
        <title>Genomic Encyclopedia of Type Strains, Phase IV (KMG-IV): sequencing the most valuable type-strain genomes for metagenomic binning, comparative biology and taxonomic classification.</title>
        <authorList>
            <person name="Goeker M."/>
        </authorList>
    </citation>
    <scope>NUCLEOTIDE SEQUENCE [LARGE SCALE GENOMIC DNA]</scope>
    <source>
        <strain evidence="4 5">LX-B</strain>
    </source>
</reference>